<accession>A0AAE8N334</accession>
<evidence type="ECO:0000313" key="2">
    <source>
        <dbReference type="EMBL" id="SPO04088.1"/>
    </source>
</evidence>
<organism evidence="2 3">
    <name type="scientific">Cephalotrichum gorgonifer</name>
    <dbReference type="NCBI Taxonomy" id="2041049"/>
    <lineage>
        <taxon>Eukaryota</taxon>
        <taxon>Fungi</taxon>
        <taxon>Dikarya</taxon>
        <taxon>Ascomycota</taxon>
        <taxon>Pezizomycotina</taxon>
        <taxon>Sordariomycetes</taxon>
        <taxon>Hypocreomycetidae</taxon>
        <taxon>Microascales</taxon>
        <taxon>Microascaceae</taxon>
        <taxon>Cephalotrichum</taxon>
    </lineage>
</organism>
<reference evidence="2" key="1">
    <citation type="submission" date="2018-03" db="EMBL/GenBank/DDBJ databases">
        <authorList>
            <person name="Guldener U."/>
        </authorList>
    </citation>
    <scope>NUCLEOTIDE SEQUENCE</scope>
</reference>
<gene>
    <name evidence="2" type="ORF">DNG_06771</name>
</gene>
<name>A0AAE8N334_9PEZI</name>
<dbReference type="EMBL" id="ONZQ02000009">
    <property type="protein sequence ID" value="SPO04088.1"/>
    <property type="molecule type" value="Genomic_DNA"/>
</dbReference>
<keyword evidence="3" id="KW-1185">Reference proteome</keyword>
<proteinExistence type="predicted"/>
<dbReference type="AlphaFoldDB" id="A0AAE8N334"/>
<comment type="caution">
    <text evidence="2">The sequence shown here is derived from an EMBL/GenBank/DDBJ whole genome shotgun (WGS) entry which is preliminary data.</text>
</comment>
<evidence type="ECO:0000313" key="3">
    <source>
        <dbReference type="Proteomes" id="UP001187682"/>
    </source>
</evidence>
<sequence>MPLEVYTYTKSRLHLALRALYLCVASPIDGPAKSDFGDIDIIVTWSRRQMLGIPPSSPADANANDSSKTPDELTGIYHALGAERMTRDKGSLSAHYAIPWPPHLSHLGSPGEDARERYIQVDVTIKPSLPSLQWALFKHAHGDLWNILGTMIRPLGLTVDETALWIRVPEIEAINRARAKVKVTDDPLRVLSILGLEVGSFWEEPFASLDDLFEYAATSSMFWVHPAREELAESTTSTDSVEPSISTAEATAEAQVVRDKKALKSNDRRRMNTRPCFRAWHDEFLPRCRAENRFSEARHTRSSVAALIFSLFPIEEEFEARRLDFEIEQQRNDIWKNKIKGFVSGLDRPGGLERESPRGLIYRGCLSKALKRIILEGDERYGVLPRSRMTGDDGRYITQNVEEFIREEYVAVGDVAMRMNDEQYVEKLKRELEKKGEGPNGESIRLESETIG</sequence>
<protein>
    <submittedName>
        <fullName evidence="2">Uncharacterized protein</fullName>
    </submittedName>
</protein>
<dbReference type="Proteomes" id="UP001187682">
    <property type="component" value="Unassembled WGS sequence"/>
</dbReference>
<evidence type="ECO:0000256" key="1">
    <source>
        <dbReference type="SAM" id="MobiDB-lite"/>
    </source>
</evidence>
<feature type="region of interest" description="Disordered" evidence="1">
    <location>
        <begin position="431"/>
        <end position="452"/>
    </location>
</feature>